<protein>
    <recommendedName>
        <fullName evidence="4 9">Carbonic anhydrase</fullName>
        <ecNumber evidence="4 9">4.2.1.1</ecNumber>
    </recommendedName>
</protein>
<evidence type="ECO:0000256" key="7">
    <source>
        <dbReference type="ARBA" id="ARBA00023239"/>
    </source>
</evidence>
<dbReference type="PROSITE" id="PS00162">
    <property type="entry name" value="ALPHA_CA_1"/>
    <property type="match status" value="1"/>
</dbReference>
<dbReference type="PANTHER" id="PTHR18952">
    <property type="entry name" value="CARBONIC ANHYDRASE"/>
    <property type="match status" value="1"/>
</dbReference>
<dbReference type="InterPro" id="IPR001148">
    <property type="entry name" value="CA_dom"/>
</dbReference>
<dbReference type="GO" id="GO:0008270">
    <property type="term" value="F:zinc ion binding"/>
    <property type="evidence" value="ECO:0007669"/>
    <property type="project" value="UniProtKB-UniRule"/>
</dbReference>
<evidence type="ECO:0000259" key="10">
    <source>
        <dbReference type="PROSITE" id="PS51144"/>
    </source>
</evidence>
<keyword evidence="12" id="KW-1185">Reference proteome</keyword>
<evidence type="ECO:0000256" key="2">
    <source>
        <dbReference type="ARBA" id="ARBA00002904"/>
    </source>
</evidence>
<dbReference type="PANTHER" id="PTHR18952:SF265">
    <property type="entry name" value="CARBONIC ANHYDRASE"/>
    <property type="match status" value="1"/>
</dbReference>
<dbReference type="EC" id="4.2.1.1" evidence="4 9"/>
<evidence type="ECO:0000256" key="6">
    <source>
        <dbReference type="ARBA" id="ARBA00022833"/>
    </source>
</evidence>
<dbReference type="Proteomes" id="UP000789759">
    <property type="component" value="Unassembled WGS sequence"/>
</dbReference>
<keyword evidence="9" id="KW-0732">Signal</keyword>
<evidence type="ECO:0000313" key="12">
    <source>
        <dbReference type="Proteomes" id="UP000789759"/>
    </source>
</evidence>
<evidence type="ECO:0000256" key="9">
    <source>
        <dbReference type="RuleBase" id="RU367011"/>
    </source>
</evidence>
<proteinExistence type="inferred from homology"/>
<evidence type="ECO:0000313" key="11">
    <source>
        <dbReference type="EMBL" id="CAG8515046.1"/>
    </source>
</evidence>
<dbReference type="InterPro" id="IPR023561">
    <property type="entry name" value="Carbonic_anhydrase_a-class"/>
</dbReference>
<dbReference type="AlphaFoldDB" id="A0A9N9A2Z6"/>
<dbReference type="GO" id="GO:0004089">
    <property type="term" value="F:carbonate dehydratase activity"/>
    <property type="evidence" value="ECO:0007669"/>
    <property type="project" value="UniProtKB-UniRule"/>
</dbReference>
<comment type="similarity">
    <text evidence="3 9">Belongs to the alpha-carbonic anhydrase family.</text>
</comment>
<evidence type="ECO:0000256" key="8">
    <source>
        <dbReference type="ARBA" id="ARBA00048348"/>
    </source>
</evidence>
<name>A0A9N9A2Z6_9GLOM</name>
<dbReference type="PROSITE" id="PS51144">
    <property type="entry name" value="ALPHA_CA_2"/>
    <property type="match status" value="1"/>
</dbReference>
<keyword evidence="7 9" id="KW-0456">Lyase</keyword>
<organism evidence="11 12">
    <name type="scientific">Cetraspora pellucida</name>
    <dbReference type="NCBI Taxonomy" id="1433469"/>
    <lineage>
        <taxon>Eukaryota</taxon>
        <taxon>Fungi</taxon>
        <taxon>Fungi incertae sedis</taxon>
        <taxon>Mucoromycota</taxon>
        <taxon>Glomeromycotina</taxon>
        <taxon>Glomeromycetes</taxon>
        <taxon>Diversisporales</taxon>
        <taxon>Gigasporaceae</taxon>
        <taxon>Cetraspora</taxon>
    </lineage>
</organism>
<comment type="cofactor">
    <cofactor evidence="1 9">
        <name>Zn(2+)</name>
        <dbReference type="ChEBI" id="CHEBI:29105"/>
    </cofactor>
</comment>
<accession>A0A9N9A2Z6</accession>
<evidence type="ECO:0000256" key="4">
    <source>
        <dbReference type="ARBA" id="ARBA00012925"/>
    </source>
</evidence>
<dbReference type="Pfam" id="PF00194">
    <property type="entry name" value="Carb_anhydrase"/>
    <property type="match status" value="1"/>
</dbReference>
<evidence type="ECO:0000256" key="5">
    <source>
        <dbReference type="ARBA" id="ARBA00022723"/>
    </source>
</evidence>
<dbReference type="Gene3D" id="3.10.200.10">
    <property type="entry name" value="Alpha carbonic anhydrase"/>
    <property type="match status" value="1"/>
</dbReference>
<dbReference type="SMART" id="SM01057">
    <property type="entry name" value="Carb_anhydrase"/>
    <property type="match status" value="1"/>
</dbReference>
<evidence type="ECO:0000256" key="3">
    <source>
        <dbReference type="ARBA" id="ARBA00010718"/>
    </source>
</evidence>
<dbReference type="InterPro" id="IPR018338">
    <property type="entry name" value="Carbonic_anhydrase_a-class_CS"/>
</dbReference>
<dbReference type="InterPro" id="IPR041891">
    <property type="entry name" value="Alpha_CA_prokaryot-like"/>
</dbReference>
<dbReference type="OrthoDB" id="429145at2759"/>
<feature type="signal peptide" evidence="9">
    <location>
        <begin position="1"/>
        <end position="26"/>
    </location>
</feature>
<dbReference type="InterPro" id="IPR036398">
    <property type="entry name" value="CA_dom_sf"/>
</dbReference>
<sequence>MKVSPIHQLLLLSFTILSIVFSVTTASKVEFSYIDDKGPQFWHLLENSSLLCLKGRRQSPINIDVLEPKIRSIRPSDVRVKNIDEAELAHIVTTLEVAPGKEEEGEEGRGEKFLPAQFEIGGEAFNLLQFHFHTPSEHRVNGVHHDVEMHMVFKDRKERISVVAVFFDIGSIKDNEFLKSVLIKEIPRPNGSTKLCNIPLKKLFEDINYIQNAFTYLGSLTTPPCTEGVRWWVNDKHVQYISSGQYRRLKNTIGNFYVEISKKAYRKLSDSQDINAGIIAGLYDNVPATVSKSRG</sequence>
<keyword evidence="6 9" id="KW-0862">Zinc</keyword>
<feature type="chain" id="PRO_5040541019" description="Carbonic anhydrase" evidence="9">
    <location>
        <begin position="27"/>
        <end position="295"/>
    </location>
</feature>
<reference evidence="11" key="1">
    <citation type="submission" date="2021-06" db="EMBL/GenBank/DDBJ databases">
        <authorList>
            <person name="Kallberg Y."/>
            <person name="Tangrot J."/>
            <person name="Rosling A."/>
        </authorList>
    </citation>
    <scope>NUCLEOTIDE SEQUENCE</scope>
    <source>
        <strain evidence="11">FL966</strain>
    </source>
</reference>
<keyword evidence="5 9" id="KW-0479">Metal-binding</keyword>
<dbReference type="CDD" id="cd03124">
    <property type="entry name" value="alpha_CA_prokaryotic_like"/>
    <property type="match status" value="1"/>
</dbReference>
<comment type="catalytic activity">
    <reaction evidence="8 9">
        <text>hydrogencarbonate + H(+) = CO2 + H2O</text>
        <dbReference type="Rhea" id="RHEA:10748"/>
        <dbReference type="ChEBI" id="CHEBI:15377"/>
        <dbReference type="ChEBI" id="CHEBI:15378"/>
        <dbReference type="ChEBI" id="CHEBI:16526"/>
        <dbReference type="ChEBI" id="CHEBI:17544"/>
        <dbReference type="EC" id="4.2.1.1"/>
    </reaction>
</comment>
<comment type="caution">
    <text evidence="11">The sequence shown here is derived from an EMBL/GenBank/DDBJ whole genome shotgun (WGS) entry which is preliminary data.</text>
</comment>
<feature type="domain" description="Alpha-carbonic anhydrase" evidence="10">
    <location>
        <begin position="29"/>
        <end position="283"/>
    </location>
</feature>
<gene>
    <name evidence="11" type="ORF">CPELLU_LOCUS3106</name>
</gene>
<comment type="function">
    <text evidence="2 9">Reversible hydration of carbon dioxide.</text>
</comment>
<evidence type="ECO:0000256" key="1">
    <source>
        <dbReference type="ARBA" id="ARBA00001947"/>
    </source>
</evidence>
<dbReference type="SUPFAM" id="SSF51069">
    <property type="entry name" value="Carbonic anhydrase"/>
    <property type="match status" value="1"/>
</dbReference>
<dbReference type="EMBL" id="CAJVQA010001453">
    <property type="protein sequence ID" value="CAG8515046.1"/>
    <property type="molecule type" value="Genomic_DNA"/>
</dbReference>